<dbReference type="AlphaFoldDB" id="A0A8B6CKJ1"/>
<dbReference type="Proteomes" id="UP000596742">
    <property type="component" value="Unassembled WGS sequence"/>
</dbReference>
<dbReference type="GO" id="GO:0003676">
    <property type="term" value="F:nucleic acid binding"/>
    <property type="evidence" value="ECO:0007669"/>
    <property type="project" value="InterPro"/>
</dbReference>
<feature type="domain" description="Integrase zinc-binding" evidence="1">
    <location>
        <begin position="437"/>
        <end position="485"/>
    </location>
</feature>
<proteinExistence type="predicted"/>
<keyword evidence="3" id="KW-1185">Reference proteome</keyword>
<dbReference type="Pfam" id="PF05380">
    <property type="entry name" value="Peptidase_A17"/>
    <property type="match status" value="1"/>
</dbReference>
<dbReference type="InterPro" id="IPR036397">
    <property type="entry name" value="RNaseH_sf"/>
</dbReference>
<protein>
    <recommendedName>
        <fullName evidence="1">Integrase zinc-binding domain-containing protein</fullName>
    </recommendedName>
</protein>
<dbReference type="Gene3D" id="1.10.340.70">
    <property type="match status" value="1"/>
</dbReference>
<dbReference type="InterPro" id="IPR041588">
    <property type="entry name" value="Integrase_H2C2"/>
</dbReference>
<dbReference type="InterPro" id="IPR012337">
    <property type="entry name" value="RNaseH-like_sf"/>
</dbReference>
<dbReference type="PANTHER" id="PTHR47331:SF1">
    <property type="entry name" value="GAG-LIKE PROTEIN"/>
    <property type="match status" value="1"/>
</dbReference>
<dbReference type="EMBL" id="UYJE01001952">
    <property type="protein sequence ID" value="VDI06661.1"/>
    <property type="molecule type" value="Genomic_DNA"/>
</dbReference>
<reference evidence="2" key="1">
    <citation type="submission" date="2018-11" db="EMBL/GenBank/DDBJ databases">
        <authorList>
            <person name="Alioto T."/>
            <person name="Alioto T."/>
        </authorList>
    </citation>
    <scope>NUCLEOTIDE SEQUENCE</scope>
</reference>
<evidence type="ECO:0000259" key="1">
    <source>
        <dbReference type="Pfam" id="PF17921"/>
    </source>
</evidence>
<evidence type="ECO:0000313" key="2">
    <source>
        <dbReference type="EMBL" id="VDI06661.1"/>
    </source>
</evidence>
<gene>
    <name evidence="2" type="ORF">MGAL_10B055206</name>
</gene>
<evidence type="ECO:0000313" key="3">
    <source>
        <dbReference type="Proteomes" id="UP000596742"/>
    </source>
</evidence>
<organism evidence="2 3">
    <name type="scientific">Mytilus galloprovincialis</name>
    <name type="common">Mediterranean mussel</name>
    <dbReference type="NCBI Taxonomy" id="29158"/>
    <lineage>
        <taxon>Eukaryota</taxon>
        <taxon>Metazoa</taxon>
        <taxon>Spiralia</taxon>
        <taxon>Lophotrochozoa</taxon>
        <taxon>Mollusca</taxon>
        <taxon>Bivalvia</taxon>
        <taxon>Autobranchia</taxon>
        <taxon>Pteriomorphia</taxon>
        <taxon>Mytilida</taxon>
        <taxon>Mytiloidea</taxon>
        <taxon>Mytilidae</taxon>
        <taxon>Mytilinae</taxon>
        <taxon>Mytilus</taxon>
    </lineage>
</organism>
<dbReference type="Pfam" id="PF17921">
    <property type="entry name" value="Integrase_H2C2"/>
    <property type="match status" value="1"/>
</dbReference>
<dbReference type="PANTHER" id="PTHR47331">
    <property type="entry name" value="PHD-TYPE DOMAIN-CONTAINING PROTEIN"/>
    <property type="match status" value="1"/>
</dbReference>
<name>A0A8B6CKJ1_MYTGA</name>
<sequence length="594" mass="68179">MNRPFIKADHPKALDDFAIFLQECMYAVNYVDAAKVLEYSENLKLLIQKLPFYMQEKWRNVVYETKSRKNIVTFSHLVEFVKKDSKKANDPVYGKDVLNTQVGKNVKRLQDNNMNIDLEDLKRLLLDETFRDEYVTFMNKVIGDGFATEVSIDDLAKKDNDVWFLPHHGVFHPRKKKIRVVFDCAAKFQDASESGYGTVTYLRLENTFDEIHCSFVMGKARVTPLKTITVPRLELTAATVAVRTNKMLLNELEIPIDGLYFGPTPSSENHGTICADDPEVRQATVRTIIKTEIPDNSSLGVEKLIAYFSSWMSLKRSVAWILKIRKELLRRVSNKKQDNKMTLVKESDSKDYTKRISLQDLKDAEHSILVYVQRQEFTDEINTLSGNKTVKATSNIRKLDPVLDGDLLRVGGRLIKSKMPEKCKHPIILPKGHHISELILRQIHMDLQHSGRNHLLAHLRETYWLINAPSAVRKLISKCVVCRRLSAPVGEQKMANLPSDRITPDEPPFSRVGVDYFGPFEVKQRRCRIKRYGAIFTCLSSRAIHLEVAASLDTSSYINVLRRFIARRGQVEKIRSDNGTNFVGAERELKKRIK</sequence>
<dbReference type="InterPro" id="IPR008042">
    <property type="entry name" value="Retrotrans_Pao"/>
</dbReference>
<comment type="caution">
    <text evidence="2">The sequence shown here is derived from an EMBL/GenBank/DDBJ whole genome shotgun (WGS) entry which is preliminary data.</text>
</comment>
<dbReference type="SUPFAM" id="SSF53098">
    <property type="entry name" value="Ribonuclease H-like"/>
    <property type="match status" value="1"/>
</dbReference>
<dbReference type="OrthoDB" id="10066543at2759"/>
<accession>A0A8B6CKJ1</accession>
<dbReference type="Gene3D" id="3.30.420.10">
    <property type="entry name" value="Ribonuclease H-like superfamily/Ribonuclease H"/>
    <property type="match status" value="1"/>
</dbReference>